<organism evidence="2 3">
    <name type="scientific">Candidatus Thermofonsia Clade 3 bacterium</name>
    <dbReference type="NCBI Taxonomy" id="2364212"/>
    <lineage>
        <taxon>Bacteria</taxon>
        <taxon>Bacillati</taxon>
        <taxon>Chloroflexota</taxon>
        <taxon>Candidatus Thermofontia</taxon>
        <taxon>Candidatus Thermofonsia Clade 3</taxon>
    </lineage>
</organism>
<evidence type="ECO:0000256" key="1">
    <source>
        <dbReference type="SAM" id="Coils"/>
    </source>
</evidence>
<dbReference type="EMBL" id="PGTN01000052">
    <property type="protein sequence ID" value="PJF47382.1"/>
    <property type="molecule type" value="Genomic_DNA"/>
</dbReference>
<accession>A0A2M8QC68</accession>
<dbReference type="AlphaFoldDB" id="A0A2M8QC68"/>
<dbReference type="Proteomes" id="UP000230790">
    <property type="component" value="Unassembled WGS sequence"/>
</dbReference>
<keyword evidence="1" id="KW-0175">Coiled coil</keyword>
<gene>
    <name evidence="2" type="ORF">CUN48_09055</name>
</gene>
<comment type="caution">
    <text evidence="2">The sequence shown here is derived from an EMBL/GenBank/DDBJ whole genome shotgun (WGS) entry which is preliminary data.</text>
</comment>
<feature type="coiled-coil region" evidence="1">
    <location>
        <begin position="17"/>
        <end position="54"/>
    </location>
</feature>
<name>A0A2M8QC68_9CHLR</name>
<proteinExistence type="predicted"/>
<protein>
    <submittedName>
        <fullName evidence="2">Deoxyribonuclease HsdR</fullName>
    </submittedName>
</protein>
<evidence type="ECO:0000313" key="3">
    <source>
        <dbReference type="Proteomes" id="UP000230790"/>
    </source>
</evidence>
<sequence>RAAPYLLSIGERAEEIRRRFEERLIESQQALQELEDLVRQLREAEEERRSKMGDLSDRPYAPQAFAVEWWLRTHQVPAEEARAVAQKMEDAFAALPHWMSSRKQEGELRTALYKALLAAGISEVVAWADAILNLLRRAAE</sequence>
<reference evidence="2 3" key="1">
    <citation type="submission" date="2017-11" db="EMBL/GenBank/DDBJ databases">
        <title>Evolution of Phototrophy in the Chloroflexi Phylum Driven by Horizontal Gene Transfer.</title>
        <authorList>
            <person name="Ward L.M."/>
            <person name="Hemp J."/>
            <person name="Shih P.M."/>
            <person name="Mcglynn S.E."/>
            <person name="Fischer W."/>
        </authorList>
    </citation>
    <scope>NUCLEOTIDE SEQUENCE [LARGE SCALE GENOMIC DNA]</scope>
    <source>
        <strain evidence="2">JP3_7</strain>
    </source>
</reference>
<feature type="non-terminal residue" evidence="2">
    <location>
        <position position="1"/>
    </location>
</feature>
<evidence type="ECO:0000313" key="2">
    <source>
        <dbReference type="EMBL" id="PJF47382.1"/>
    </source>
</evidence>